<feature type="site" description="Lowers pKa of active site Tyr" evidence="5">
    <location>
        <position position="81"/>
    </location>
</feature>
<proteinExistence type="inferred from homology"/>
<feature type="domain" description="NADP-dependent oxidoreductase" evidence="6">
    <location>
        <begin position="19"/>
        <end position="304"/>
    </location>
</feature>
<reference evidence="7 8" key="1">
    <citation type="submission" date="2018-06" db="EMBL/GenBank/DDBJ databases">
        <title>Comparative genomics reveals the genomic features of Rhizophagus irregularis, R. cerebriforme, R. diaphanum and Gigaspora rosea, and their symbiotic lifestyle signature.</title>
        <authorList>
            <person name="Morin E."/>
            <person name="San Clemente H."/>
            <person name="Chen E.C.H."/>
            <person name="De La Providencia I."/>
            <person name="Hainaut M."/>
            <person name="Kuo A."/>
            <person name="Kohler A."/>
            <person name="Murat C."/>
            <person name="Tang N."/>
            <person name="Roy S."/>
            <person name="Loubradou J."/>
            <person name="Henrissat B."/>
            <person name="Grigoriev I.V."/>
            <person name="Corradi N."/>
            <person name="Roux C."/>
            <person name="Martin F.M."/>
        </authorList>
    </citation>
    <scope>NUCLEOTIDE SEQUENCE [LARGE SCALE GENOMIC DNA]</scope>
    <source>
        <strain evidence="7 8">DAOM 227022</strain>
    </source>
</reference>
<dbReference type="PROSITE" id="PS00063">
    <property type="entry name" value="ALDOKETO_REDUCTASE_3"/>
    <property type="match status" value="1"/>
</dbReference>
<accession>A0A397T5A4</accession>
<dbReference type="FunFam" id="3.20.20.100:FF:000007">
    <property type="entry name" value="NAD(P)H-dependent D-xylose reductase xyl1"/>
    <property type="match status" value="1"/>
</dbReference>
<dbReference type="Proteomes" id="UP000265703">
    <property type="component" value="Unassembled WGS sequence"/>
</dbReference>
<evidence type="ECO:0000256" key="5">
    <source>
        <dbReference type="PIRSR" id="PIRSR000097-3"/>
    </source>
</evidence>
<gene>
    <name evidence="7" type="ORF">C1645_710350</name>
</gene>
<dbReference type="PROSITE" id="PS00062">
    <property type="entry name" value="ALDOKETO_REDUCTASE_2"/>
    <property type="match status" value="1"/>
</dbReference>
<name>A0A397T5A4_9GLOM</name>
<dbReference type="InterPro" id="IPR018170">
    <property type="entry name" value="Aldo/ket_reductase_CS"/>
</dbReference>
<keyword evidence="2" id="KW-0560">Oxidoreductase</keyword>
<evidence type="ECO:0000259" key="6">
    <source>
        <dbReference type="Pfam" id="PF00248"/>
    </source>
</evidence>
<evidence type="ECO:0000313" key="8">
    <source>
        <dbReference type="Proteomes" id="UP000265703"/>
    </source>
</evidence>
<dbReference type="SUPFAM" id="SSF51430">
    <property type="entry name" value="NAD(P)-linked oxidoreductase"/>
    <property type="match status" value="1"/>
</dbReference>
<dbReference type="PANTHER" id="PTHR11732">
    <property type="entry name" value="ALDO/KETO REDUCTASE"/>
    <property type="match status" value="1"/>
</dbReference>
<dbReference type="Gene3D" id="3.20.20.100">
    <property type="entry name" value="NADP-dependent oxidoreductase domain"/>
    <property type="match status" value="1"/>
</dbReference>
<feature type="binding site" evidence="4">
    <location>
        <position position="114"/>
    </location>
    <ligand>
        <name>substrate</name>
    </ligand>
</feature>
<dbReference type="PIRSF" id="PIRSF000097">
    <property type="entry name" value="AKR"/>
    <property type="match status" value="1"/>
</dbReference>
<organism evidence="7 8">
    <name type="scientific">Glomus cerebriforme</name>
    <dbReference type="NCBI Taxonomy" id="658196"/>
    <lineage>
        <taxon>Eukaryota</taxon>
        <taxon>Fungi</taxon>
        <taxon>Fungi incertae sedis</taxon>
        <taxon>Mucoromycota</taxon>
        <taxon>Glomeromycotina</taxon>
        <taxon>Glomeromycetes</taxon>
        <taxon>Glomerales</taxon>
        <taxon>Glomeraceae</taxon>
        <taxon>Glomus</taxon>
    </lineage>
</organism>
<evidence type="ECO:0000256" key="1">
    <source>
        <dbReference type="ARBA" id="ARBA00007905"/>
    </source>
</evidence>
<protein>
    <submittedName>
        <fullName evidence="7">Xylose reductase 2</fullName>
    </submittedName>
</protein>
<dbReference type="AlphaFoldDB" id="A0A397T5A4"/>
<comment type="caution">
    <text evidence="7">The sequence shown here is derived from an EMBL/GenBank/DDBJ whole genome shotgun (WGS) entry which is preliminary data.</text>
</comment>
<evidence type="ECO:0000256" key="4">
    <source>
        <dbReference type="PIRSR" id="PIRSR000097-2"/>
    </source>
</evidence>
<dbReference type="InterPro" id="IPR020471">
    <property type="entry name" value="AKR"/>
</dbReference>
<feature type="active site" description="Proton donor" evidence="3">
    <location>
        <position position="52"/>
    </location>
</feature>
<evidence type="ECO:0000313" key="7">
    <source>
        <dbReference type="EMBL" id="RIA93022.1"/>
    </source>
</evidence>
<keyword evidence="8" id="KW-1185">Reference proteome</keyword>
<dbReference type="OrthoDB" id="416253at2759"/>
<dbReference type="STRING" id="658196.A0A397T5A4"/>
<dbReference type="EMBL" id="QKYT01000113">
    <property type="protein sequence ID" value="RIA93022.1"/>
    <property type="molecule type" value="Genomic_DNA"/>
</dbReference>
<dbReference type="PRINTS" id="PR00069">
    <property type="entry name" value="ALDKETRDTASE"/>
</dbReference>
<dbReference type="GO" id="GO:0016491">
    <property type="term" value="F:oxidoreductase activity"/>
    <property type="evidence" value="ECO:0007669"/>
    <property type="project" value="UniProtKB-KW"/>
</dbReference>
<evidence type="ECO:0000256" key="2">
    <source>
        <dbReference type="ARBA" id="ARBA00023002"/>
    </source>
</evidence>
<dbReference type="PROSITE" id="PS00798">
    <property type="entry name" value="ALDOKETO_REDUCTASE_1"/>
    <property type="match status" value="1"/>
</dbReference>
<dbReference type="InterPro" id="IPR036812">
    <property type="entry name" value="NAD(P)_OxRdtase_dom_sf"/>
</dbReference>
<dbReference type="InterPro" id="IPR023210">
    <property type="entry name" value="NADP_OxRdtase_dom"/>
</dbReference>
<comment type="similarity">
    <text evidence="1">Belongs to the aldo/keto reductase family.</text>
</comment>
<dbReference type="Pfam" id="PF00248">
    <property type="entry name" value="Aldo_ket_red"/>
    <property type="match status" value="1"/>
</dbReference>
<evidence type="ECO:0000256" key="3">
    <source>
        <dbReference type="PIRSR" id="PIRSR000097-1"/>
    </source>
</evidence>
<sequence>MSENPTIKLNPTGQLMPLIGVGMWQVPRDKATNLVIESLKIGYRLVDAASDYGNEKEIGLGLKKAFDTGIVKREDIFVTSKLWNTNHARKHVREACERSLRDLQLDHLDLYLIHFPISLKYVDPDVRQPAEWFDDVEKKETIPENITIQETWQAMEELVDAGLVKNIGVSNFCGALILELLKFARIKPSVLQIEHSPYLTQERLINYVKSQGIAVTGYSNFGNLSYKGVFPHADSAPILFDQPVIKELANKYGKSPAQIVLKWSIQRQIAIIPKSLKPERLAQNRDLSGFELTQEELHKISSLNTNLRFNDPGLYSIFPIFD</sequence>